<comment type="caution">
    <text evidence="7">The sequence shown here is derived from an EMBL/GenBank/DDBJ whole genome shotgun (WGS) entry which is preliminary data.</text>
</comment>
<dbReference type="Pfam" id="PF02826">
    <property type="entry name" value="2-Hacid_dh_C"/>
    <property type="match status" value="1"/>
</dbReference>
<evidence type="ECO:0000256" key="2">
    <source>
        <dbReference type="ARBA" id="ARBA00023002"/>
    </source>
</evidence>
<dbReference type="Proteomes" id="UP000546173">
    <property type="component" value="Unassembled WGS sequence"/>
</dbReference>
<dbReference type="InterPro" id="IPR036291">
    <property type="entry name" value="NAD(P)-bd_dom_sf"/>
</dbReference>
<feature type="domain" description="D-isomer specific 2-hydroxyacid dehydrogenase NAD-binding" evidence="6">
    <location>
        <begin position="114"/>
        <end position="286"/>
    </location>
</feature>
<dbReference type="GO" id="GO:0016618">
    <property type="term" value="F:hydroxypyruvate reductase [NAD(P)H] activity"/>
    <property type="evidence" value="ECO:0007669"/>
    <property type="project" value="TreeGrafter"/>
</dbReference>
<dbReference type="InterPro" id="IPR050223">
    <property type="entry name" value="D-isomer_2-hydroxyacid_DH"/>
</dbReference>
<dbReference type="GO" id="GO:0030267">
    <property type="term" value="F:glyoxylate reductase (NADPH) activity"/>
    <property type="evidence" value="ECO:0007669"/>
    <property type="project" value="TreeGrafter"/>
</dbReference>
<proteinExistence type="inferred from homology"/>
<dbReference type="CDD" id="cd12156">
    <property type="entry name" value="HPPR"/>
    <property type="match status" value="1"/>
</dbReference>
<dbReference type="InterPro" id="IPR006139">
    <property type="entry name" value="D-isomer_2_OHA_DH_cat_dom"/>
</dbReference>
<dbReference type="PANTHER" id="PTHR10996">
    <property type="entry name" value="2-HYDROXYACID DEHYDROGENASE-RELATED"/>
    <property type="match status" value="1"/>
</dbReference>
<feature type="domain" description="D-isomer specific 2-hydroxyacid dehydrogenase catalytic" evidence="5">
    <location>
        <begin position="12"/>
        <end position="312"/>
    </location>
</feature>
<dbReference type="PROSITE" id="PS00065">
    <property type="entry name" value="D_2_HYDROXYACID_DH_1"/>
    <property type="match status" value="1"/>
</dbReference>
<dbReference type="SUPFAM" id="SSF51735">
    <property type="entry name" value="NAD(P)-binding Rossmann-fold domains"/>
    <property type="match status" value="1"/>
</dbReference>
<dbReference type="GO" id="GO:0005829">
    <property type="term" value="C:cytosol"/>
    <property type="evidence" value="ECO:0007669"/>
    <property type="project" value="TreeGrafter"/>
</dbReference>
<reference evidence="7 8" key="1">
    <citation type="submission" date="2020-08" db="EMBL/GenBank/DDBJ databases">
        <title>Pseudomonas sp. nov.</title>
        <authorList>
            <person name="Gieschler S."/>
            <person name="Fiedler G."/>
            <person name="Brinks E."/>
            <person name="Boehnlein C."/>
            <person name="Franz C.M.A.P."/>
            <person name="Kabisch J."/>
        </authorList>
    </citation>
    <scope>NUCLEOTIDE SEQUENCE [LARGE SCALE GENOMIC DNA]</scope>
    <source>
        <strain evidence="7 8">MBT-2</strain>
    </source>
</reference>
<dbReference type="EMBL" id="JACMYH010000001">
    <property type="protein sequence ID" value="MBC2677196.1"/>
    <property type="molecule type" value="Genomic_DNA"/>
</dbReference>
<dbReference type="InterPro" id="IPR029752">
    <property type="entry name" value="D-isomer_DH_CS1"/>
</dbReference>
<keyword evidence="2 4" id="KW-0560">Oxidoreductase</keyword>
<organism evidence="7 8">
    <name type="scientific">Pseudomonas baltica</name>
    <dbReference type="NCBI Taxonomy" id="2762576"/>
    <lineage>
        <taxon>Bacteria</taxon>
        <taxon>Pseudomonadati</taxon>
        <taxon>Pseudomonadota</taxon>
        <taxon>Gammaproteobacteria</taxon>
        <taxon>Pseudomonadales</taxon>
        <taxon>Pseudomonadaceae</taxon>
        <taxon>Pseudomonas</taxon>
    </lineage>
</organism>
<accession>A0A7X1G2D3</accession>
<keyword evidence="3" id="KW-0520">NAD</keyword>
<dbReference type="Pfam" id="PF00389">
    <property type="entry name" value="2-Hacid_dh"/>
    <property type="match status" value="1"/>
</dbReference>
<dbReference type="RefSeq" id="WP_185793288.1">
    <property type="nucleotide sequence ID" value="NZ_JACMYH010000001.1"/>
</dbReference>
<evidence type="ECO:0000256" key="1">
    <source>
        <dbReference type="ARBA" id="ARBA00022857"/>
    </source>
</evidence>
<gene>
    <name evidence="7" type="ORF">H7993_02225</name>
</gene>
<evidence type="ECO:0000313" key="8">
    <source>
        <dbReference type="Proteomes" id="UP000546173"/>
    </source>
</evidence>
<dbReference type="Gene3D" id="3.40.50.720">
    <property type="entry name" value="NAD(P)-binding Rossmann-like Domain"/>
    <property type="match status" value="2"/>
</dbReference>
<keyword evidence="8" id="KW-1185">Reference proteome</keyword>
<protein>
    <submittedName>
        <fullName evidence="7">2-hydroxyacid dehydrogenase</fullName>
    </submittedName>
</protein>
<keyword evidence="1" id="KW-0521">NADP</keyword>
<dbReference type="InterPro" id="IPR006140">
    <property type="entry name" value="D-isomer_DH_NAD-bd"/>
</dbReference>
<dbReference type="GO" id="GO:0051287">
    <property type="term" value="F:NAD binding"/>
    <property type="evidence" value="ECO:0007669"/>
    <property type="project" value="InterPro"/>
</dbReference>
<dbReference type="AlphaFoldDB" id="A0A7X1G2D3"/>
<evidence type="ECO:0000256" key="4">
    <source>
        <dbReference type="RuleBase" id="RU003719"/>
    </source>
</evidence>
<dbReference type="PANTHER" id="PTHR10996:SF178">
    <property type="entry name" value="2-HYDROXYACID DEHYDROGENASE YGL185C-RELATED"/>
    <property type="match status" value="1"/>
</dbReference>
<evidence type="ECO:0000256" key="3">
    <source>
        <dbReference type="ARBA" id="ARBA00023027"/>
    </source>
</evidence>
<evidence type="ECO:0000259" key="6">
    <source>
        <dbReference type="Pfam" id="PF02826"/>
    </source>
</evidence>
<comment type="similarity">
    <text evidence="4">Belongs to the D-isomer specific 2-hydroxyacid dehydrogenase family.</text>
</comment>
<dbReference type="FunFam" id="3.40.50.720:FF:000213">
    <property type="entry name" value="Putative 2-hydroxyacid dehydrogenase"/>
    <property type="match status" value="1"/>
</dbReference>
<name>A0A7X1G2D3_9PSED</name>
<evidence type="ECO:0000313" key="7">
    <source>
        <dbReference type="EMBL" id="MBC2677196.1"/>
    </source>
</evidence>
<evidence type="ECO:0000259" key="5">
    <source>
        <dbReference type="Pfam" id="PF00389"/>
    </source>
</evidence>
<dbReference type="SUPFAM" id="SSF52283">
    <property type="entry name" value="Formate/glycerate dehydrogenase catalytic domain-like"/>
    <property type="match status" value="1"/>
</dbReference>
<sequence length="319" mass="34326">MTQPSTRDVPVLIIGALLPSLQEAVETHFDATRFWELPDQDAWLAQHGERIKAIVTSGALGASSEVIARLPKLEAIFSFGVGYDSIAVDAARDRGIVVTNTPAVLDDCVADTAMALTLDVMRRYSEADRFVRAGKWTQGKFPLASKIGGKKIGIVGLGNIGESIAKRAAAFDMQVLYHNRKPKAGVAYQYYADLDTMIADCDVLVLAVPGGKSTEGLIDAKRIGLLGSKGFLVNIARGSVVDQPALIEALREGRIAGAGLDVYEDEPNVPQALIDLHNVVLLPHLASGTHETRQAMGDLVWSNIQGYFHDERKVLTPVG</sequence>